<dbReference type="EMBL" id="JAKZEU010000008">
    <property type="protein sequence ID" value="MCQ0972145.1"/>
    <property type="molecule type" value="Genomic_DNA"/>
</dbReference>
<dbReference type="InterPro" id="IPR050597">
    <property type="entry name" value="Cytochrome_c_Oxidase_Subunit"/>
</dbReference>
<sequence length="116" mass="12206">MIATAIHRAALAALCLAAPPATAFSETSDADQRREAILALTPDAEYGAYLSSECTACHAEEGGDIPLIHGQDREALIDALLGYKTGTRSHDVMETIAGRLGDEEIAALAAYFSEVN</sequence>
<evidence type="ECO:0000256" key="9">
    <source>
        <dbReference type="SAM" id="SignalP"/>
    </source>
</evidence>
<evidence type="ECO:0000313" key="12">
    <source>
        <dbReference type="Proteomes" id="UP001203945"/>
    </source>
</evidence>
<dbReference type="PANTHER" id="PTHR33751:SF9">
    <property type="entry name" value="CYTOCHROME C4"/>
    <property type="match status" value="1"/>
</dbReference>
<feature type="signal peptide" evidence="9">
    <location>
        <begin position="1"/>
        <end position="23"/>
    </location>
</feature>
<dbReference type="RefSeq" id="WP_255331138.1">
    <property type="nucleotide sequence ID" value="NZ_JAKZEU010000008.1"/>
</dbReference>
<evidence type="ECO:0000256" key="4">
    <source>
        <dbReference type="ARBA" id="ARBA00022660"/>
    </source>
</evidence>
<accession>A0ABT1MUZ3</accession>
<reference evidence="11 12" key="1">
    <citation type="submission" date="2022-03" db="EMBL/GenBank/DDBJ databases">
        <authorList>
            <person name="He Y."/>
        </authorList>
    </citation>
    <scope>NUCLEOTIDE SEQUENCE [LARGE SCALE GENOMIC DNA]</scope>
    <source>
        <strain evidence="11 12">TK19116</strain>
    </source>
</reference>
<comment type="caution">
    <text evidence="11">The sequence shown here is derived from an EMBL/GenBank/DDBJ whole genome shotgun (WGS) entry which is preliminary data.</text>
</comment>
<keyword evidence="9" id="KW-0732">Signal</keyword>
<evidence type="ECO:0000256" key="5">
    <source>
        <dbReference type="ARBA" id="ARBA00022723"/>
    </source>
</evidence>
<evidence type="ECO:0000259" key="10">
    <source>
        <dbReference type="PROSITE" id="PS51007"/>
    </source>
</evidence>
<keyword evidence="12" id="KW-1185">Reference proteome</keyword>
<keyword evidence="5 8" id="KW-0479">Metal-binding</keyword>
<dbReference type="InterPro" id="IPR008168">
    <property type="entry name" value="Cyt_C_IC"/>
</dbReference>
<dbReference type="Proteomes" id="UP001203945">
    <property type="component" value="Unassembled WGS sequence"/>
</dbReference>
<dbReference type="PRINTS" id="PR00605">
    <property type="entry name" value="CYTCHROMECIC"/>
</dbReference>
<dbReference type="PANTHER" id="PTHR33751">
    <property type="entry name" value="CBB3-TYPE CYTOCHROME C OXIDASE SUBUNIT FIXP"/>
    <property type="match status" value="1"/>
</dbReference>
<organism evidence="11 12">
    <name type="scientific">Paracoccus albicereus</name>
    <dbReference type="NCBI Taxonomy" id="2922394"/>
    <lineage>
        <taxon>Bacteria</taxon>
        <taxon>Pseudomonadati</taxon>
        <taxon>Pseudomonadota</taxon>
        <taxon>Alphaproteobacteria</taxon>
        <taxon>Rhodobacterales</taxon>
        <taxon>Paracoccaceae</taxon>
        <taxon>Paracoccus</taxon>
    </lineage>
</organism>
<keyword evidence="7 8" id="KW-0408">Iron</keyword>
<keyword evidence="6" id="KW-0249">Electron transport</keyword>
<evidence type="ECO:0000313" key="11">
    <source>
        <dbReference type="EMBL" id="MCQ0972145.1"/>
    </source>
</evidence>
<dbReference type="SUPFAM" id="SSF46626">
    <property type="entry name" value="Cytochrome c"/>
    <property type="match status" value="1"/>
</dbReference>
<gene>
    <name evidence="11" type="ORF">MLD63_17130</name>
</gene>
<feature type="domain" description="Cytochrome c" evidence="10">
    <location>
        <begin position="42"/>
        <end position="116"/>
    </location>
</feature>
<evidence type="ECO:0000256" key="3">
    <source>
        <dbReference type="ARBA" id="ARBA00022617"/>
    </source>
</evidence>
<evidence type="ECO:0000256" key="1">
    <source>
        <dbReference type="ARBA" id="ARBA00001926"/>
    </source>
</evidence>
<comment type="cofactor">
    <cofactor evidence="1">
        <name>heme c</name>
        <dbReference type="ChEBI" id="CHEBI:61717"/>
    </cofactor>
</comment>
<keyword evidence="4" id="KW-0679">Respiratory chain</keyword>
<evidence type="ECO:0000256" key="8">
    <source>
        <dbReference type="PROSITE-ProRule" id="PRU00433"/>
    </source>
</evidence>
<dbReference type="InterPro" id="IPR036909">
    <property type="entry name" value="Cyt_c-like_dom_sf"/>
</dbReference>
<proteinExistence type="predicted"/>
<name>A0ABT1MUZ3_9RHOB</name>
<dbReference type="InterPro" id="IPR009056">
    <property type="entry name" value="Cyt_c-like_dom"/>
</dbReference>
<dbReference type="PROSITE" id="PS51007">
    <property type="entry name" value="CYTC"/>
    <property type="match status" value="1"/>
</dbReference>
<evidence type="ECO:0000256" key="7">
    <source>
        <dbReference type="ARBA" id="ARBA00023004"/>
    </source>
</evidence>
<dbReference type="Gene3D" id="1.10.760.10">
    <property type="entry name" value="Cytochrome c-like domain"/>
    <property type="match status" value="1"/>
</dbReference>
<evidence type="ECO:0000256" key="2">
    <source>
        <dbReference type="ARBA" id="ARBA00022448"/>
    </source>
</evidence>
<keyword evidence="2" id="KW-0813">Transport</keyword>
<evidence type="ECO:0000256" key="6">
    <source>
        <dbReference type="ARBA" id="ARBA00022982"/>
    </source>
</evidence>
<keyword evidence="3 8" id="KW-0349">Heme</keyword>
<feature type="chain" id="PRO_5047056357" evidence="9">
    <location>
        <begin position="24"/>
        <end position="116"/>
    </location>
</feature>
<protein>
    <submittedName>
        <fullName evidence="11">C-type cytochrome</fullName>
    </submittedName>
</protein>